<evidence type="ECO:0000256" key="1">
    <source>
        <dbReference type="SAM" id="Coils"/>
    </source>
</evidence>
<dbReference type="SUPFAM" id="SSF48371">
    <property type="entry name" value="ARM repeat"/>
    <property type="match status" value="1"/>
</dbReference>
<keyword evidence="4" id="KW-1185">Reference proteome</keyword>
<evidence type="ECO:0000259" key="2">
    <source>
        <dbReference type="Pfam" id="PF21044"/>
    </source>
</evidence>
<dbReference type="InterPro" id="IPR042510">
    <property type="entry name" value="CIP2A"/>
</dbReference>
<protein>
    <submittedName>
        <fullName evidence="3">Protein CIP2A</fullName>
    </submittedName>
</protein>
<dbReference type="PANTHER" id="PTHR23161:SF2">
    <property type="entry name" value="PROTEIN CIP2A"/>
    <property type="match status" value="1"/>
</dbReference>
<gene>
    <name evidence="3" type="ORF">Anas_00873</name>
</gene>
<dbReference type="InterPro" id="IPR048701">
    <property type="entry name" value="CIP2A_N"/>
</dbReference>
<evidence type="ECO:0000313" key="4">
    <source>
        <dbReference type="Proteomes" id="UP000326759"/>
    </source>
</evidence>
<feature type="domain" description="CIP2A N-terminal" evidence="2">
    <location>
        <begin position="22"/>
        <end position="544"/>
    </location>
</feature>
<name>A0A5N5TGH2_9CRUS</name>
<feature type="coiled-coil region" evidence="1">
    <location>
        <begin position="626"/>
        <end position="832"/>
    </location>
</feature>
<proteinExistence type="predicted"/>
<sequence length="847" mass="96881">MGTVNQQIKSFINVTYEYHLRKTEKNLIQLQRQLQILSVVSDLSIFEPISMETLEFFVCLEKLLIESDQKSPLSWKVINLLLHISHSPKVRKAMRDEMQLLPVISQYLTNSKLSKDKSHKTLLLLQDLSYGIKIQRREAWLINIMPYLISMILDSENLNNEIEPALIILSNICRGNPPAISLLRESSERKMLLRSLTNLRSPTHRVQLVVSEIMIYINVDYTKLGTDQIIHTLDLLFMVAADGITNENENMLQLARDVFEEFANQSDICVAFKKYSKFESIIENIMNCINEKSSPQCVGIACELLALVILLEYEYSPRVLESLLTEMLSWLPNKESGIGVHKLFQALISISSDSLITSNLEKMLEYLKECLTLNESECTVKVADWVSSVMNIIEALCFKDATIHFNLAKSFSPAILSSLINQLLKEPDNEIYKCDSQSSISSVSDCQEMSQLSKRKATLFSQSTQRTLMDSISEAVVQILSVIKHLCSQNPEFKIEYRQILGNPRVMKYIVFCQRSSKMNLVKRASSVLSEESIPGENLGALIKAHAEANIPCQSFNDVREYDYPESSYQASSSSPLSVPPLSEEAIDKLLSKLNGTVEKAELKDIPLTEVMGLYEFKLVALIHNERNLQNALAAADSQVRETRLELLQAKAESSKLRSMLMTWEERLQKSKEENIGMHSRINEIQQSARKLRNELVKESTRLERENASLKGELLNSRQEIEKKVEENNHLQRQIEVAASEQKSSQKFIKQLQDDIQKLNDSLLKSEEEKKKIKREVEDLEKEGEKQEKKYSLLKKENNELEMLIRSHEESLAEKENQIDQMHKENATLKKIQDMIHNISSGKTGKI</sequence>
<dbReference type="PANTHER" id="PTHR23161">
    <property type="entry name" value="PROTEIN CIP2A"/>
    <property type="match status" value="1"/>
</dbReference>
<reference evidence="3 4" key="1">
    <citation type="journal article" date="2019" name="PLoS Biol.">
        <title>Sex chromosomes control vertical transmission of feminizing Wolbachia symbionts in an isopod.</title>
        <authorList>
            <person name="Becking T."/>
            <person name="Chebbi M.A."/>
            <person name="Giraud I."/>
            <person name="Moumen B."/>
            <person name="Laverre T."/>
            <person name="Caubet Y."/>
            <person name="Peccoud J."/>
            <person name="Gilbert C."/>
            <person name="Cordaux R."/>
        </authorList>
    </citation>
    <scope>NUCLEOTIDE SEQUENCE [LARGE SCALE GENOMIC DNA]</scope>
    <source>
        <strain evidence="3">ANa2</strain>
        <tissue evidence="3">Whole body excluding digestive tract and cuticle</tissue>
    </source>
</reference>
<dbReference type="OrthoDB" id="73401at2759"/>
<dbReference type="Proteomes" id="UP000326759">
    <property type="component" value="Unassembled WGS sequence"/>
</dbReference>
<dbReference type="Pfam" id="PF21044">
    <property type="entry name" value="CIP2A_N"/>
    <property type="match status" value="1"/>
</dbReference>
<dbReference type="InterPro" id="IPR016024">
    <property type="entry name" value="ARM-type_fold"/>
</dbReference>
<dbReference type="AlphaFoldDB" id="A0A5N5TGH2"/>
<keyword evidence="1" id="KW-0175">Coiled coil</keyword>
<dbReference type="EMBL" id="SEYY01003954">
    <property type="protein sequence ID" value="KAB7504020.1"/>
    <property type="molecule type" value="Genomic_DNA"/>
</dbReference>
<evidence type="ECO:0000313" key="3">
    <source>
        <dbReference type="EMBL" id="KAB7504020.1"/>
    </source>
</evidence>
<organism evidence="3 4">
    <name type="scientific">Armadillidium nasatum</name>
    <dbReference type="NCBI Taxonomy" id="96803"/>
    <lineage>
        <taxon>Eukaryota</taxon>
        <taxon>Metazoa</taxon>
        <taxon>Ecdysozoa</taxon>
        <taxon>Arthropoda</taxon>
        <taxon>Crustacea</taxon>
        <taxon>Multicrustacea</taxon>
        <taxon>Malacostraca</taxon>
        <taxon>Eumalacostraca</taxon>
        <taxon>Peracarida</taxon>
        <taxon>Isopoda</taxon>
        <taxon>Oniscidea</taxon>
        <taxon>Crinocheta</taxon>
        <taxon>Armadillidiidae</taxon>
        <taxon>Armadillidium</taxon>
    </lineage>
</organism>
<accession>A0A5N5TGH2</accession>
<comment type="caution">
    <text evidence="3">The sequence shown here is derived from an EMBL/GenBank/DDBJ whole genome shotgun (WGS) entry which is preliminary data.</text>
</comment>